<gene>
    <name evidence="2" type="ORF">PGLA1383_LOCUS53078</name>
    <name evidence="3" type="ORF">PGLA2088_LOCUS35036</name>
</gene>
<sequence>MDGGMAGRADSMQQPRLVAVNGALLLLSNEQDPHADPEASMRRKVFGSRYLSRQAWIRPCRYDVPATLDLQRQCSLEDVLASLRRIPSKHWRNSGRDNVRPTGAVNIDSITLGLVSSRSTNGLPLPSMKTWLYLNLCRQLLSFWKAHIQNDPAAQAAYGSRGRELMCTSIQLNRNYAAREHVDGNNLGPSWLIATGDWQSGGELFVEDPEGCEEHRLTSDVSSHNGRLYRFGDRCRGTTIDVRNRWVRFDGRRMHFVHDFEGGDRFSLVFFASARHAAAPPCARSFLEGLGFPLPTARGLPVRPPSERAECYGRPSVKNGSLPAGSVLKLDSMGRILDFTPVARPRALSERGLWSGLVAKTKRPRALAVSDKGPSEPSQSASVLGQFAGLPRHAAREEGQPRKRLRGKTRPSGGSEPPSAEAIGVPASSTAGEIWPEWRKGVHVAWVVSFPIKAAIISSIAADQFELAEKVLALCRSNAGLDKGALKTLCKSERKS</sequence>
<evidence type="ECO:0000256" key="1">
    <source>
        <dbReference type="SAM" id="MobiDB-lite"/>
    </source>
</evidence>
<evidence type="ECO:0000313" key="4">
    <source>
        <dbReference type="Proteomes" id="UP000654075"/>
    </source>
</evidence>
<evidence type="ECO:0000313" key="3">
    <source>
        <dbReference type="EMBL" id="CAE8708680.1"/>
    </source>
</evidence>
<dbReference type="OrthoDB" id="406052at2759"/>
<dbReference type="Proteomes" id="UP000626109">
    <property type="component" value="Unassembled WGS sequence"/>
</dbReference>
<evidence type="ECO:0000313" key="2">
    <source>
        <dbReference type="EMBL" id="CAE8637750.1"/>
    </source>
</evidence>
<proteinExistence type="predicted"/>
<dbReference type="Proteomes" id="UP000654075">
    <property type="component" value="Unassembled WGS sequence"/>
</dbReference>
<name>A0A813HJ74_POLGL</name>
<keyword evidence="4" id="KW-1185">Reference proteome</keyword>
<protein>
    <submittedName>
        <fullName evidence="2">Uncharacterized protein</fullName>
    </submittedName>
</protein>
<comment type="caution">
    <text evidence="2">The sequence shown here is derived from an EMBL/GenBank/DDBJ whole genome shotgun (WGS) entry which is preliminary data.</text>
</comment>
<dbReference type="EMBL" id="CAJNNW010031736">
    <property type="protein sequence ID" value="CAE8708680.1"/>
    <property type="molecule type" value="Genomic_DNA"/>
</dbReference>
<dbReference type="EMBL" id="CAJNNV010031763">
    <property type="protein sequence ID" value="CAE8637750.1"/>
    <property type="molecule type" value="Genomic_DNA"/>
</dbReference>
<feature type="region of interest" description="Disordered" evidence="1">
    <location>
        <begin position="391"/>
        <end position="426"/>
    </location>
</feature>
<reference evidence="2" key="1">
    <citation type="submission" date="2021-02" db="EMBL/GenBank/DDBJ databases">
        <authorList>
            <person name="Dougan E. K."/>
            <person name="Rhodes N."/>
            <person name="Thang M."/>
            <person name="Chan C."/>
        </authorList>
    </citation>
    <scope>NUCLEOTIDE SEQUENCE</scope>
</reference>
<organism evidence="2 4">
    <name type="scientific">Polarella glacialis</name>
    <name type="common">Dinoflagellate</name>
    <dbReference type="NCBI Taxonomy" id="89957"/>
    <lineage>
        <taxon>Eukaryota</taxon>
        <taxon>Sar</taxon>
        <taxon>Alveolata</taxon>
        <taxon>Dinophyceae</taxon>
        <taxon>Suessiales</taxon>
        <taxon>Suessiaceae</taxon>
        <taxon>Polarella</taxon>
    </lineage>
</organism>
<accession>A0A813HJ74</accession>
<dbReference type="AlphaFoldDB" id="A0A813HJ74"/>